<feature type="compositionally biased region" description="Basic and acidic residues" evidence="1">
    <location>
        <begin position="25"/>
        <end position="36"/>
    </location>
</feature>
<sequence>MDLSEALTMIDKVVRDSTSAIDNTKEMASKEIPEKKKPVKQTVAPMRRSERLNPTPPSMIRRIKKQPRNRQASKKIGPPYVEPLKKKTVYNVDDDSFKGSEVIELDYGFIEDRRDYDGHDLLSEDDKSQIEGFLSFPITHEAVLRTHRNTEVLGIHIHDILFDGGMTEGYVIDVYFDLLDARFNEKPEVYKPCLFGNHFAQIQRISSSSSNSECESVRDSEEGGVFDFRSKGLYKLERLLRERDRRERETVLPSLRDG</sequence>
<reference evidence="2" key="2">
    <citation type="submission" date="2023-06" db="EMBL/GenBank/DDBJ databases">
        <authorList>
            <person name="Ma L."/>
            <person name="Liu K.-W."/>
            <person name="Li Z."/>
            <person name="Hsiao Y.-Y."/>
            <person name="Qi Y."/>
            <person name="Fu T."/>
            <person name="Tang G."/>
            <person name="Zhang D."/>
            <person name="Sun W.-H."/>
            <person name="Liu D.-K."/>
            <person name="Li Y."/>
            <person name="Chen G.-Z."/>
            <person name="Liu X.-D."/>
            <person name="Liao X.-Y."/>
            <person name="Jiang Y.-T."/>
            <person name="Yu X."/>
            <person name="Hao Y."/>
            <person name="Huang J."/>
            <person name="Zhao X.-W."/>
            <person name="Ke S."/>
            <person name="Chen Y.-Y."/>
            <person name="Wu W.-L."/>
            <person name="Hsu J.-L."/>
            <person name="Lin Y.-F."/>
            <person name="Huang M.-D."/>
            <person name="Li C.-Y."/>
            <person name="Huang L."/>
            <person name="Wang Z.-W."/>
            <person name="Zhao X."/>
            <person name="Zhong W.-Y."/>
            <person name="Peng D.-H."/>
            <person name="Ahmad S."/>
            <person name="Lan S."/>
            <person name="Zhang J.-S."/>
            <person name="Tsai W.-C."/>
            <person name="Van De Peer Y."/>
            <person name="Liu Z.-J."/>
        </authorList>
    </citation>
    <scope>NUCLEOTIDE SEQUENCE</scope>
    <source>
        <strain evidence="2">CP</strain>
        <tissue evidence="2">Leaves</tissue>
    </source>
</reference>
<evidence type="ECO:0000313" key="3">
    <source>
        <dbReference type="Proteomes" id="UP001180020"/>
    </source>
</evidence>
<reference evidence="2" key="1">
    <citation type="journal article" date="2023" name="Nat. Commun.">
        <title>Diploid and tetraploid genomes of Acorus and the evolution of monocots.</title>
        <authorList>
            <person name="Ma L."/>
            <person name="Liu K.W."/>
            <person name="Li Z."/>
            <person name="Hsiao Y.Y."/>
            <person name="Qi Y."/>
            <person name="Fu T."/>
            <person name="Tang G.D."/>
            <person name="Zhang D."/>
            <person name="Sun W.H."/>
            <person name="Liu D.K."/>
            <person name="Li Y."/>
            <person name="Chen G.Z."/>
            <person name="Liu X.D."/>
            <person name="Liao X.Y."/>
            <person name="Jiang Y.T."/>
            <person name="Yu X."/>
            <person name="Hao Y."/>
            <person name="Huang J."/>
            <person name="Zhao X.W."/>
            <person name="Ke S."/>
            <person name="Chen Y.Y."/>
            <person name="Wu W.L."/>
            <person name="Hsu J.L."/>
            <person name="Lin Y.F."/>
            <person name="Huang M.D."/>
            <person name="Li C.Y."/>
            <person name="Huang L."/>
            <person name="Wang Z.W."/>
            <person name="Zhao X."/>
            <person name="Zhong W.Y."/>
            <person name="Peng D.H."/>
            <person name="Ahmad S."/>
            <person name="Lan S."/>
            <person name="Zhang J.S."/>
            <person name="Tsai W.C."/>
            <person name="Van de Peer Y."/>
            <person name="Liu Z.J."/>
        </authorList>
    </citation>
    <scope>NUCLEOTIDE SEQUENCE</scope>
    <source>
        <strain evidence="2">CP</strain>
    </source>
</reference>
<accession>A0AAV9CDI8</accession>
<dbReference type="AlphaFoldDB" id="A0AAV9CDI8"/>
<protein>
    <submittedName>
        <fullName evidence="2">Uncharacterized protein</fullName>
    </submittedName>
</protein>
<organism evidence="2 3">
    <name type="scientific">Acorus calamus</name>
    <name type="common">Sweet flag</name>
    <dbReference type="NCBI Taxonomy" id="4465"/>
    <lineage>
        <taxon>Eukaryota</taxon>
        <taxon>Viridiplantae</taxon>
        <taxon>Streptophyta</taxon>
        <taxon>Embryophyta</taxon>
        <taxon>Tracheophyta</taxon>
        <taxon>Spermatophyta</taxon>
        <taxon>Magnoliopsida</taxon>
        <taxon>Liliopsida</taxon>
        <taxon>Acoraceae</taxon>
        <taxon>Acorus</taxon>
    </lineage>
</organism>
<comment type="caution">
    <text evidence="2">The sequence shown here is derived from an EMBL/GenBank/DDBJ whole genome shotgun (WGS) entry which is preliminary data.</text>
</comment>
<evidence type="ECO:0000313" key="2">
    <source>
        <dbReference type="EMBL" id="KAK1286817.1"/>
    </source>
</evidence>
<feature type="compositionally biased region" description="Basic residues" evidence="1">
    <location>
        <begin position="61"/>
        <end position="73"/>
    </location>
</feature>
<keyword evidence="3" id="KW-1185">Reference proteome</keyword>
<name>A0AAV9CDI8_ACOCL</name>
<dbReference type="Proteomes" id="UP001180020">
    <property type="component" value="Unassembled WGS sequence"/>
</dbReference>
<evidence type="ECO:0000256" key="1">
    <source>
        <dbReference type="SAM" id="MobiDB-lite"/>
    </source>
</evidence>
<proteinExistence type="predicted"/>
<dbReference type="EMBL" id="JAUJYO010000020">
    <property type="protein sequence ID" value="KAK1286817.1"/>
    <property type="molecule type" value="Genomic_DNA"/>
</dbReference>
<feature type="region of interest" description="Disordered" evidence="1">
    <location>
        <begin position="25"/>
        <end position="78"/>
    </location>
</feature>
<gene>
    <name evidence="2" type="ORF">QJS10_CPB20g00907</name>
</gene>